<dbReference type="InterPro" id="IPR008480">
    <property type="entry name" value="DUF761_pln"/>
</dbReference>
<dbReference type="EMBL" id="LR862135">
    <property type="protein sequence ID" value="CAD1841554.1"/>
    <property type="molecule type" value="Genomic_DNA"/>
</dbReference>
<name>A0A6V7QEG6_ANACO</name>
<evidence type="ECO:0000313" key="1">
    <source>
        <dbReference type="EMBL" id="CAD1841554.1"/>
    </source>
</evidence>
<reference evidence="1" key="1">
    <citation type="submission" date="2020-07" db="EMBL/GenBank/DDBJ databases">
        <authorList>
            <person name="Lin J."/>
        </authorList>
    </citation>
    <scope>NUCLEOTIDE SEQUENCE</scope>
</reference>
<dbReference type="AlphaFoldDB" id="A0A6V7QEG6"/>
<organism evidence="1">
    <name type="scientific">Ananas comosus var. bracteatus</name>
    <name type="common">red pineapple</name>
    <dbReference type="NCBI Taxonomy" id="296719"/>
    <lineage>
        <taxon>Eukaryota</taxon>
        <taxon>Viridiplantae</taxon>
        <taxon>Streptophyta</taxon>
        <taxon>Embryophyta</taxon>
        <taxon>Tracheophyta</taxon>
        <taxon>Spermatophyta</taxon>
        <taxon>Magnoliopsida</taxon>
        <taxon>Liliopsida</taxon>
        <taxon>Poales</taxon>
        <taxon>Bromeliaceae</taxon>
        <taxon>Bromelioideae</taxon>
        <taxon>Ananas</taxon>
    </lineage>
</organism>
<protein>
    <submittedName>
        <fullName evidence="1">Uncharacterized protein</fullName>
    </submittedName>
</protein>
<accession>A0A6V7QEG6</accession>
<dbReference type="PANTHER" id="PTHR35997">
    <property type="entry name" value="COTTON FIBER PROTEIN-RELATED"/>
    <property type="match status" value="1"/>
</dbReference>
<gene>
    <name evidence="1" type="ORF">CB5_LOCUS24765</name>
</gene>
<sequence>MAPQSISPLLRQQHPKTKALLIKAQKISLSILVISLPLSTSLSTTSPLHSLQGHHLLVPHVQLPHHHHRRRLRRALLARRPLRRPYDAYAMHNNNKTSTTCLVSWPTSSEILYREKHNKNREIISRSLSDAAVTKSPYVKDKPVSSSCEVVDKRIVWSEKDVDKSIVVSEMPRCELKTEKENDQYAKLSDEELNRRVEEFIRRFNTQIRLQLRNERM</sequence>
<dbReference type="Pfam" id="PF05553">
    <property type="entry name" value="DUF761"/>
    <property type="match status" value="1"/>
</dbReference>
<dbReference type="PANTHER" id="PTHR35997:SF6">
    <property type="entry name" value="COTTON FIBER PROTEIN"/>
    <property type="match status" value="1"/>
</dbReference>
<proteinExistence type="predicted"/>